<gene>
    <name evidence="3" type="ORF">WA026_016823</name>
</gene>
<evidence type="ECO:0008006" key="5">
    <source>
        <dbReference type="Google" id="ProtNLM"/>
    </source>
</evidence>
<evidence type="ECO:0000256" key="1">
    <source>
        <dbReference type="SAM" id="MobiDB-lite"/>
    </source>
</evidence>
<accession>A0AAW1V1A6</accession>
<keyword evidence="2" id="KW-0812">Transmembrane</keyword>
<dbReference type="EMBL" id="JARQZJ010000100">
    <property type="protein sequence ID" value="KAK9886548.1"/>
    <property type="molecule type" value="Genomic_DNA"/>
</dbReference>
<feature type="transmembrane region" description="Helical" evidence="2">
    <location>
        <begin position="69"/>
        <end position="89"/>
    </location>
</feature>
<organism evidence="3 4">
    <name type="scientific">Henosepilachna vigintioctopunctata</name>
    <dbReference type="NCBI Taxonomy" id="420089"/>
    <lineage>
        <taxon>Eukaryota</taxon>
        <taxon>Metazoa</taxon>
        <taxon>Ecdysozoa</taxon>
        <taxon>Arthropoda</taxon>
        <taxon>Hexapoda</taxon>
        <taxon>Insecta</taxon>
        <taxon>Pterygota</taxon>
        <taxon>Neoptera</taxon>
        <taxon>Endopterygota</taxon>
        <taxon>Coleoptera</taxon>
        <taxon>Polyphaga</taxon>
        <taxon>Cucujiformia</taxon>
        <taxon>Coccinelloidea</taxon>
        <taxon>Coccinellidae</taxon>
        <taxon>Epilachninae</taxon>
        <taxon>Epilachnini</taxon>
        <taxon>Henosepilachna</taxon>
    </lineage>
</organism>
<protein>
    <recommendedName>
        <fullName evidence="5">CX domain-containing protein</fullName>
    </recommendedName>
</protein>
<name>A0AAW1V1A6_9CUCU</name>
<keyword evidence="2" id="KW-1133">Transmembrane helix</keyword>
<evidence type="ECO:0000313" key="3">
    <source>
        <dbReference type="EMBL" id="KAK9886548.1"/>
    </source>
</evidence>
<feature type="compositionally biased region" description="Basic and acidic residues" evidence="1">
    <location>
        <begin position="181"/>
        <end position="191"/>
    </location>
</feature>
<keyword evidence="2" id="KW-0472">Membrane</keyword>
<comment type="caution">
    <text evidence="3">The sequence shown here is derived from an EMBL/GenBank/DDBJ whole genome shotgun (WGS) entry which is preliminary data.</text>
</comment>
<dbReference type="Proteomes" id="UP001431783">
    <property type="component" value="Unassembled WGS sequence"/>
</dbReference>
<feature type="region of interest" description="Disordered" evidence="1">
    <location>
        <begin position="174"/>
        <end position="217"/>
    </location>
</feature>
<reference evidence="3 4" key="1">
    <citation type="submission" date="2023-03" db="EMBL/GenBank/DDBJ databases">
        <title>Genome insight into feeding habits of ladybird beetles.</title>
        <authorList>
            <person name="Li H.-S."/>
            <person name="Huang Y.-H."/>
            <person name="Pang H."/>
        </authorList>
    </citation>
    <scope>NUCLEOTIDE SEQUENCE [LARGE SCALE GENOMIC DNA]</scope>
    <source>
        <strain evidence="3">SYSU_2023b</strain>
        <tissue evidence="3">Whole body</tissue>
    </source>
</reference>
<proteinExistence type="predicted"/>
<evidence type="ECO:0000256" key="2">
    <source>
        <dbReference type="SAM" id="Phobius"/>
    </source>
</evidence>
<dbReference type="AlphaFoldDB" id="A0AAW1V1A6"/>
<evidence type="ECO:0000313" key="4">
    <source>
        <dbReference type="Proteomes" id="UP001431783"/>
    </source>
</evidence>
<keyword evidence="4" id="KW-1185">Reference proteome</keyword>
<sequence>MPPPGARGHIFKKKCHADNLTNIQPNNMKYCTLKLNAKTSIEYACFSYELCCMQGCCVGYSLKTVQWQYWSPVIFCVLFIYFLSQYCMGSDKKRNRRAMEIATQSNRRRCLFAQNIIPVPVQRNPIVTRNVGNVNVDQFLDHLILEYRARYPETENPLEGRRLTLQCPKPLGPPSYVDALHMPKPEKKHNSESSLEISQEQEQEQDALPTYENAVSR</sequence>